<feature type="transmembrane region" description="Helical" evidence="2">
    <location>
        <begin position="393"/>
        <end position="416"/>
    </location>
</feature>
<feature type="region of interest" description="Disordered" evidence="1">
    <location>
        <begin position="130"/>
        <end position="152"/>
    </location>
</feature>
<keyword evidence="4" id="KW-1185">Reference proteome</keyword>
<dbReference type="AlphaFoldDB" id="A0ABD0KJI0"/>
<dbReference type="Proteomes" id="UP001519460">
    <property type="component" value="Unassembled WGS sequence"/>
</dbReference>
<name>A0ABD0KJI0_9CAEN</name>
<feature type="compositionally biased region" description="Polar residues" evidence="1">
    <location>
        <begin position="81"/>
        <end position="93"/>
    </location>
</feature>
<dbReference type="EMBL" id="JACVVK020000166">
    <property type="protein sequence ID" value="KAK7487339.1"/>
    <property type="molecule type" value="Genomic_DNA"/>
</dbReference>
<dbReference type="SUPFAM" id="SSF81321">
    <property type="entry name" value="Family A G protein-coupled receptor-like"/>
    <property type="match status" value="1"/>
</dbReference>
<evidence type="ECO:0008006" key="5">
    <source>
        <dbReference type="Google" id="ProtNLM"/>
    </source>
</evidence>
<sequence length="481" mass="53540">MPAMQPICLMGVFISAFVVIMWLHHGIIDKLQRQELLRKELKSMKITRTAATATANDTKVLPPRSKPSFSSVGQSIRHHSNPLSERQSIQSIFKPQSRRSHSVITLRDDSQSEEVAARALRALLALRQPASDSSSDTSIEQDTSEESFETRRMSLSTSGTQSAWECLSKDLRLLANSGANPFQLPEWRRARTHAVTFRNRRLVTDEAHPLDNAKHSSSQLVPLGESPQNEMVGCSLVQTLHDLKEGGTDTKVCTEEIHDSELRRETESKRKLQVSVEDDCNVKPAGTSAVETEEKETQSMELHSSSSKVDQKKTVPLPPISSATSQPQVQEDFSVVVDGYESGIAGSHQPPEPAVNILVKTLRSVSVAPTDPRLYLASAFMNFRHQISRNRRMGYTTMTTIVITCLFFLGCFPHFLVEIILAFHGITVVDNARCDAATYAALHIARNSQFLSFALNPIFYSMVSPGFRQACRRVCCGARRF</sequence>
<keyword evidence="2" id="KW-0472">Membrane</keyword>
<feature type="region of interest" description="Disordered" evidence="1">
    <location>
        <begin position="260"/>
        <end position="328"/>
    </location>
</feature>
<dbReference type="Gene3D" id="1.20.1070.10">
    <property type="entry name" value="Rhodopsin 7-helix transmembrane proteins"/>
    <property type="match status" value="1"/>
</dbReference>
<protein>
    <recommendedName>
        <fullName evidence="5">G-protein coupled receptors family 1 profile domain-containing protein</fullName>
    </recommendedName>
</protein>
<feature type="compositionally biased region" description="Polar residues" evidence="1">
    <location>
        <begin position="299"/>
        <end position="308"/>
    </location>
</feature>
<proteinExistence type="predicted"/>
<evidence type="ECO:0000313" key="4">
    <source>
        <dbReference type="Proteomes" id="UP001519460"/>
    </source>
</evidence>
<gene>
    <name evidence="3" type="ORF">BaRGS_00021428</name>
</gene>
<feature type="transmembrane region" description="Helical" evidence="2">
    <location>
        <begin position="6"/>
        <end position="28"/>
    </location>
</feature>
<evidence type="ECO:0000256" key="2">
    <source>
        <dbReference type="SAM" id="Phobius"/>
    </source>
</evidence>
<organism evidence="3 4">
    <name type="scientific">Batillaria attramentaria</name>
    <dbReference type="NCBI Taxonomy" id="370345"/>
    <lineage>
        <taxon>Eukaryota</taxon>
        <taxon>Metazoa</taxon>
        <taxon>Spiralia</taxon>
        <taxon>Lophotrochozoa</taxon>
        <taxon>Mollusca</taxon>
        <taxon>Gastropoda</taxon>
        <taxon>Caenogastropoda</taxon>
        <taxon>Sorbeoconcha</taxon>
        <taxon>Cerithioidea</taxon>
        <taxon>Batillariidae</taxon>
        <taxon>Batillaria</taxon>
    </lineage>
</organism>
<comment type="caution">
    <text evidence="3">The sequence shown here is derived from an EMBL/GenBank/DDBJ whole genome shotgun (WGS) entry which is preliminary data.</text>
</comment>
<accession>A0ABD0KJI0</accession>
<dbReference type="CDD" id="cd00637">
    <property type="entry name" value="7tm_classA_rhodopsin-like"/>
    <property type="match status" value="1"/>
</dbReference>
<keyword evidence="2" id="KW-0812">Transmembrane</keyword>
<evidence type="ECO:0000313" key="3">
    <source>
        <dbReference type="EMBL" id="KAK7487339.1"/>
    </source>
</evidence>
<feature type="compositionally biased region" description="Basic and acidic residues" evidence="1">
    <location>
        <begin position="260"/>
        <end position="270"/>
    </location>
</feature>
<feature type="compositionally biased region" description="Polar residues" evidence="1">
    <location>
        <begin position="130"/>
        <end position="141"/>
    </location>
</feature>
<keyword evidence="2" id="KW-1133">Transmembrane helix</keyword>
<reference evidence="3 4" key="1">
    <citation type="journal article" date="2023" name="Sci. Data">
        <title>Genome assembly of the Korean intertidal mud-creeper Batillaria attramentaria.</title>
        <authorList>
            <person name="Patra A.K."/>
            <person name="Ho P.T."/>
            <person name="Jun S."/>
            <person name="Lee S.J."/>
            <person name="Kim Y."/>
            <person name="Won Y.J."/>
        </authorList>
    </citation>
    <scope>NUCLEOTIDE SEQUENCE [LARGE SCALE GENOMIC DNA]</scope>
    <source>
        <strain evidence="3">Wonlab-2016</strain>
    </source>
</reference>
<feature type="region of interest" description="Disordered" evidence="1">
    <location>
        <begin position="58"/>
        <end position="93"/>
    </location>
</feature>
<evidence type="ECO:0000256" key="1">
    <source>
        <dbReference type="SAM" id="MobiDB-lite"/>
    </source>
</evidence>